<evidence type="ECO:0000313" key="1">
    <source>
        <dbReference type="EMBL" id="EXM39158.1"/>
    </source>
</evidence>
<dbReference type="InterPro" id="IPR027365">
    <property type="entry name" value="GNAT_acetyltra_YdfB-like"/>
</dbReference>
<keyword evidence="2" id="KW-1185">Reference proteome</keyword>
<dbReference type="RefSeq" id="WP_037288339.1">
    <property type="nucleotide sequence ID" value="NZ_JEOB01000003.1"/>
</dbReference>
<dbReference type="Gene3D" id="3.40.630.30">
    <property type="match status" value="1"/>
</dbReference>
<accession>A0A011VX26</accession>
<organism evidence="1 2">
    <name type="scientific">Ruminococcus albus SY3</name>
    <dbReference type="NCBI Taxonomy" id="1341156"/>
    <lineage>
        <taxon>Bacteria</taxon>
        <taxon>Bacillati</taxon>
        <taxon>Bacillota</taxon>
        <taxon>Clostridia</taxon>
        <taxon>Eubacteriales</taxon>
        <taxon>Oscillospiraceae</taxon>
        <taxon>Ruminococcus</taxon>
    </lineage>
</organism>
<dbReference type="SUPFAM" id="SSF55729">
    <property type="entry name" value="Acyl-CoA N-acyltransferases (Nat)"/>
    <property type="match status" value="1"/>
</dbReference>
<dbReference type="OrthoDB" id="2773476at2"/>
<dbReference type="EMBL" id="JEOB01000003">
    <property type="protein sequence ID" value="EXM39158.1"/>
    <property type="molecule type" value="Genomic_DNA"/>
</dbReference>
<dbReference type="Proteomes" id="UP000021369">
    <property type="component" value="Unassembled WGS sequence"/>
</dbReference>
<dbReference type="PANTHER" id="PTHR31143:SF2">
    <property type="entry name" value="FR47-LIKE DOMAIN-CONTAINING PROTEIN-RELATED"/>
    <property type="match status" value="1"/>
</dbReference>
<evidence type="ECO:0000313" key="2">
    <source>
        <dbReference type="Proteomes" id="UP000021369"/>
    </source>
</evidence>
<comment type="caution">
    <text evidence="1">The sequence shown here is derived from an EMBL/GenBank/DDBJ whole genome shotgun (WGS) entry which is preliminary data.</text>
</comment>
<gene>
    <name evidence="1" type="ORF">RASY3_11685</name>
</gene>
<dbReference type="Pfam" id="PF12746">
    <property type="entry name" value="GNAT_acetyltran"/>
    <property type="match status" value="1"/>
</dbReference>
<proteinExistence type="predicted"/>
<dbReference type="AlphaFoldDB" id="A0A011VX26"/>
<sequence>MTVFRKIPQNSYCDFIQTAENIPFGKIYPLSLAECRQAGDIYTNGKAVLFHHLCGFGHIAGSADDAFINSIKELMLNGSRRLVLFADNAIAEKFGEEFAVSGRLFFEYRKSTPPEYVLPDGYKLEKLDSGLISQMAGRIVPAFSWESTENFLAGGTGYCVTFEGRPAAWAFSAAVSGREVDIGVETDSAHRRKGLAFIAAAKTIEDILESGRTPVWACHSENTGSAGLAQKLGFCKTAECCVIHKR</sequence>
<name>A0A011VX26_RUMAL</name>
<protein>
    <recommendedName>
        <fullName evidence="3">N-acetyltransferase domain-containing protein</fullName>
    </recommendedName>
</protein>
<dbReference type="PATRIC" id="fig|1341156.4.peg.2273"/>
<dbReference type="InterPro" id="IPR016181">
    <property type="entry name" value="Acyl_CoA_acyltransferase"/>
</dbReference>
<evidence type="ECO:0008006" key="3">
    <source>
        <dbReference type="Google" id="ProtNLM"/>
    </source>
</evidence>
<reference evidence="1 2" key="1">
    <citation type="submission" date="2013-06" db="EMBL/GenBank/DDBJ databases">
        <title>Rumen cellulosomics: divergent fiber-degrading strategies revealed by comparative genome-wide analysis of six Ruminococcal strains.</title>
        <authorList>
            <person name="Dassa B."/>
            <person name="Borovok I."/>
            <person name="Lamed R."/>
            <person name="Flint H."/>
            <person name="Yeoman C.J."/>
            <person name="White B."/>
            <person name="Bayer E.A."/>
        </authorList>
    </citation>
    <scope>NUCLEOTIDE SEQUENCE [LARGE SCALE GENOMIC DNA]</scope>
    <source>
        <strain evidence="1 2">SY3</strain>
    </source>
</reference>
<dbReference type="PANTHER" id="PTHR31143">
    <property type="match status" value="1"/>
</dbReference>